<dbReference type="InterPro" id="IPR019740">
    <property type="entry name" value="Pyridox_Oxase_CS"/>
</dbReference>
<organism evidence="15 16">
    <name type="scientific">Lutzomyia longipalpis</name>
    <name type="common">Sand fly</name>
    <dbReference type="NCBI Taxonomy" id="7200"/>
    <lineage>
        <taxon>Eukaryota</taxon>
        <taxon>Metazoa</taxon>
        <taxon>Ecdysozoa</taxon>
        <taxon>Arthropoda</taxon>
        <taxon>Hexapoda</taxon>
        <taxon>Insecta</taxon>
        <taxon>Pterygota</taxon>
        <taxon>Neoptera</taxon>
        <taxon>Endopterygota</taxon>
        <taxon>Diptera</taxon>
        <taxon>Nematocera</taxon>
        <taxon>Psychodoidea</taxon>
        <taxon>Psychodidae</taxon>
        <taxon>Lutzomyia</taxon>
        <taxon>Lutzomyia</taxon>
    </lineage>
</organism>
<dbReference type="InterPro" id="IPR011576">
    <property type="entry name" value="Pyridox_Oxase_N"/>
</dbReference>
<keyword evidence="10" id="KW-0560">Oxidoreductase</keyword>
<comment type="cofactor">
    <cofactor evidence="1">
        <name>FMN</name>
        <dbReference type="ChEBI" id="CHEBI:58210"/>
    </cofactor>
</comment>
<evidence type="ECO:0000256" key="5">
    <source>
        <dbReference type="ARBA" id="ARBA00007301"/>
    </source>
</evidence>
<dbReference type="HAMAP" id="MF_01629">
    <property type="entry name" value="PdxH"/>
    <property type="match status" value="1"/>
</dbReference>
<evidence type="ECO:0000256" key="7">
    <source>
        <dbReference type="ARBA" id="ARBA00012801"/>
    </source>
</evidence>
<dbReference type="NCBIfam" id="TIGR00558">
    <property type="entry name" value="pdxH"/>
    <property type="match status" value="1"/>
</dbReference>
<name>A0A1B0CB51_LUTLO</name>
<dbReference type="Proteomes" id="UP000092461">
    <property type="component" value="Unassembled WGS sequence"/>
</dbReference>
<evidence type="ECO:0000256" key="12">
    <source>
        <dbReference type="SAM" id="MobiDB-lite"/>
    </source>
</evidence>
<dbReference type="GO" id="GO:0010181">
    <property type="term" value="F:FMN binding"/>
    <property type="evidence" value="ECO:0007669"/>
    <property type="project" value="InterPro"/>
</dbReference>
<dbReference type="PANTHER" id="PTHR10851">
    <property type="entry name" value="PYRIDOXINE-5-PHOSPHATE OXIDASE"/>
    <property type="match status" value="1"/>
</dbReference>
<dbReference type="PANTHER" id="PTHR10851:SF0">
    <property type="entry name" value="PYRIDOXINE-5'-PHOSPHATE OXIDASE"/>
    <property type="match status" value="1"/>
</dbReference>
<dbReference type="AlphaFoldDB" id="A0A1B0CB51"/>
<evidence type="ECO:0000256" key="6">
    <source>
        <dbReference type="ARBA" id="ARBA00011738"/>
    </source>
</evidence>
<dbReference type="VEuPathDB" id="VectorBase:LLONM1_011181"/>
<evidence type="ECO:0000256" key="8">
    <source>
        <dbReference type="ARBA" id="ARBA00022630"/>
    </source>
</evidence>
<keyword evidence="16" id="KW-1185">Reference proteome</keyword>
<keyword evidence="9" id="KW-0288">FMN</keyword>
<feature type="region of interest" description="Disordered" evidence="12">
    <location>
        <begin position="143"/>
        <end position="163"/>
    </location>
</feature>
<dbReference type="EMBL" id="AJWK01004823">
    <property type="status" value="NOT_ANNOTATED_CDS"/>
    <property type="molecule type" value="Genomic_DNA"/>
</dbReference>
<dbReference type="FunFam" id="2.30.110.10:FF:000005">
    <property type="entry name" value="NAD(P)H-hydrate epimerase"/>
    <property type="match status" value="1"/>
</dbReference>
<evidence type="ECO:0000313" key="16">
    <source>
        <dbReference type="Proteomes" id="UP000092461"/>
    </source>
</evidence>
<comment type="pathway">
    <text evidence="3">Cofactor metabolism; pyridoxal 5'-phosphate salvage; pyridoxal 5'-phosphate from pyridoxamine 5'-phosphate: step 1/1.</text>
</comment>
<dbReference type="InterPro" id="IPR012349">
    <property type="entry name" value="Split_barrel_FMN-bd"/>
</dbReference>
<comment type="subunit">
    <text evidence="6">Homodimer.</text>
</comment>
<proteinExistence type="inferred from homology"/>
<evidence type="ECO:0000313" key="15">
    <source>
        <dbReference type="EnsemblMetazoa" id="LLOJ001350-PA"/>
    </source>
</evidence>
<dbReference type="UniPathway" id="UPA01068">
    <property type="reaction ID" value="UER00304"/>
</dbReference>
<dbReference type="VEuPathDB" id="VectorBase:LLOJ001350"/>
<dbReference type="Gene3D" id="2.30.110.10">
    <property type="entry name" value="Electron Transport, Fmn-binding Protein, Chain A"/>
    <property type="match status" value="1"/>
</dbReference>
<dbReference type="GO" id="GO:0008615">
    <property type="term" value="P:pyridoxine biosynthetic process"/>
    <property type="evidence" value="ECO:0007669"/>
    <property type="project" value="UniProtKB-KW"/>
</dbReference>
<reference evidence="15" key="1">
    <citation type="submission" date="2020-05" db="UniProtKB">
        <authorList>
            <consortium name="EnsemblMetazoa"/>
        </authorList>
    </citation>
    <scope>IDENTIFICATION</scope>
    <source>
        <strain evidence="15">Jacobina</strain>
    </source>
</reference>
<feature type="domain" description="Pyridoxamine 5'-phosphate oxidase N-terminal" evidence="13">
    <location>
        <begin position="52"/>
        <end position="165"/>
    </location>
</feature>
<evidence type="ECO:0000256" key="2">
    <source>
        <dbReference type="ARBA" id="ARBA00003691"/>
    </source>
</evidence>
<keyword evidence="8" id="KW-0285">Flavoprotein</keyword>
<evidence type="ECO:0000256" key="10">
    <source>
        <dbReference type="ARBA" id="ARBA00023002"/>
    </source>
</evidence>
<dbReference type="Pfam" id="PF10590">
    <property type="entry name" value="PNP_phzG_C"/>
    <property type="match status" value="1"/>
</dbReference>
<dbReference type="GO" id="GO:0004733">
    <property type="term" value="F:pyridoxamine phosphate oxidase activity"/>
    <property type="evidence" value="ECO:0007669"/>
    <property type="project" value="UniProtKB-EC"/>
</dbReference>
<accession>A0A1B0CB51</accession>
<feature type="compositionally biased region" description="Low complexity" evidence="12">
    <location>
        <begin position="146"/>
        <end position="156"/>
    </location>
</feature>
<dbReference type="EC" id="1.4.3.5" evidence="7"/>
<evidence type="ECO:0000259" key="14">
    <source>
        <dbReference type="Pfam" id="PF10590"/>
    </source>
</evidence>
<evidence type="ECO:0000256" key="4">
    <source>
        <dbReference type="ARBA" id="ARBA00005037"/>
    </source>
</evidence>
<dbReference type="InterPro" id="IPR000659">
    <property type="entry name" value="Pyridox_Oxase"/>
</dbReference>
<dbReference type="PIRSF" id="PIRSF000190">
    <property type="entry name" value="Pyd_amn-ph_oxd"/>
    <property type="match status" value="1"/>
</dbReference>
<dbReference type="InterPro" id="IPR019576">
    <property type="entry name" value="Pyridoxamine_oxidase_dimer_C"/>
</dbReference>
<dbReference type="NCBIfam" id="NF004231">
    <property type="entry name" value="PRK05679.1"/>
    <property type="match status" value="1"/>
</dbReference>
<dbReference type="PROSITE" id="PS01064">
    <property type="entry name" value="PYRIDOX_OXIDASE"/>
    <property type="match status" value="1"/>
</dbReference>
<evidence type="ECO:0000256" key="9">
    <source>
        <dbReference type="ARBA" id="ARBA00022643"/>
    </source>
</evidence>
<keyword evidence="11" id="KW-0664">Pyridoxine biosynthesis</keyword>
<evidence type="ECO:0000259" key="13">
    <source>
        <dbReference type="Pfam" id="PF01243"/>
    </source>
</evidence>
<dbReference type="SUPFAM" id="SSF50475">
    <property type="entry name" value="FMN-binding split barrel"/>
    <property type="match status" value="1"/>
</dbReference>
<comment type="function">
    <text evidence="2">Catalyzes the oxidation of either pyridoxine 5'-phosphate (PNP) or pyridoxamine 5'-phosphate (PMP) into pyridoxal 5'-phosphate (PLP).</text>
</comment>
<evidence type="ECO:0000256" key="1">
    <source>
        <dbReference type="ARBA" id="ARBA00001917"/>
    </source>
</evidence>
<protein>
    <recommendedName>
        <fullName evidence="7">pyridoxal 5'-phosphate synthase</fullName>
        <ecNumber evidence="7">1.4.3.5</ecNumber>
    </recommendedName>
</protein>
<dbReference type="Pfam" id="PF01243">
    <property type="entry name" value="PNPOx_N"/>
    <property type="match status" value="1"/>
</dbReference>
<feature type="domain" description="Pyridoxine 5'-phosphate oxidase dimerisation C-terminal" evidence="14">
    <location>
        <begin position="188"/>
        <end position="243"/>
    </location>
</feature>
<comment type="pathway">
    <text evidence="4">Cofactor metabolism; pyridoxal 5'-phosphate salvage; pyridoxal 5'-phosphate from pyridoxine 5'-phosphate: step 1/1.</text>
</comment>
<comment type="similarity">
    <text evidence="5">Belongs to the pyridoxamine 5'-phosphate oxidase family.</text>
</comment>
<evidence type="ECO:0000256" key="3">
    <source>
        <dbReference type="ARBA" id="ARBA00004738"/>
    </source>
</evidence>
<sequence length="243" mass="28329">MRFLRQFSKMATPEVSGLRYKYLERKEAFKEDSLKKKEPFSLFREWFEEALHDKVIEEPNAMCLSTVDSTGQVSSRYVLMKGYTDEGISFFTNYDSRKAREMLCNPKVGLNFYWFAHKRQIRVEGTVSKVSAEESEEYFRSRPIDSQMSAAASQQSEKVPSRAHLDELVEGVRKQTEANEGKVPMPNWGGYFVKPHRFEFWQGQSNRLHDRIIFRRSPGVEKEVDGTLTKQGDNGWVFERLAP</sequence>
<evidence type="ECO:0000256" key="11">
    <source>
        <dbReference type="ARBA" id="ARBA00023096"/>
    </source>
</evidence>
<dbReference type="EnsemblMetazoa" id="LLOJ001350-RA">
    <property type="protein sequence ID" value="LLOJ001350-PA"/>
    <property type="gene ID" value="LLOJ001350"/>
</dbReference>